<dbReference type="InterPro" id="IPR003850">
    <property type="entry name" value="PurS"/>
</dbReference>
<dbReference type="Gene3D" id="3.30.1280.10">
    <property type="entry name" value="Phosphoribosylformylglycinamidine synthase subunit PurS"/>
    <property type="match status" value="1"/>
</dbReference>
<evidence type="ECO:0000256" key="1">
    <source>
        <dbReference type="ARBA" id="ARBA00022490"/>
    </source>
</evidence>
<protein>
    <submittedName>
        <fullName evidence="6">Phosphoribosylformylglycinamidine synthase, PurS subunit</fullName>
        <ecNumber evidence="6">6.3.5.3</ecNumber>
    </submittedName>
</protein>
<keyword evidence="3" id="KW-0547">Nucleotide-binding</keyword>
<dbReference type="SUPFAM" id="SSF82697">
    <property type="entry name" value="PurS-like"/>
    <property type="match status" value="1"/>
</dbReference>
<gene>
    <name evidence="6" type="ORF">MNBD_DELTA01-735</name>
</gene>
<organism evidence="6">
    <name type="scientific">hydrothermal vent metagenome</name>
    <dbReference type="NCBI Taxonomy" id="652676"/>
    <lineage>
        <taxon>unclassified sequences</taxon>
        <taxon>metagenomes</taxon>
        <taxon>ecological metagenomes</taxon>
    </lineage>
</organism>
<proteinExistence type="inferred from homology"/>
<evidence type="ECO:0000256" key="5">
    <source>
        <dbReference type="ARBA" id="ARBA00022840"/>
    </source>
</evidence>
<dbReference type="GO" id="GO:0004642">
    <property type="term" value="F:phosphoribosylformylglycinamidine synthase activity"/>
    <property type="evidence" value="ECO:0007669"/>
    <property type="project" value="UniProtKB-EC"/>
</dbReference>
<dbReference type="InterPro" id="IPR036604">
    <property type="entry name" value="PurS-like_sf"/>
</dbReference>
<evidence type="ECO:0000256" key="4">
    <source>
        <dbReference type="ARBA" id="ARBA00022755"/>
    </source>
</evidence>
<evidence type="ECO:0000313" key="6">
    <source>
        <dbReference type="EMBL" id="VAV84096.1"/>
    </source>
</evidence>
<evidence type="ECO:0000256" key="2">
    <source>
        <dbReference type="ARBA" id="ARBA00022598"/>
    </source>
</evidence>
<keyword evidence="4" id="KW-0658">Purine biosynthesis</keyword>
<dbReference type="EMBL" id="UOEA01000060">
    <property type="protein sequence ID" value="VAV84096.1"/>
    <property type="molecule type" value="Genomic_DNA"/>
</dbReference>
<keyword evidence="1" id="KW-0963">Cytoplasm</keyword>
<dbReference type="NCBIfam" id="TIGR00302">
    <property type="entry name" value="phosphoribosylformylglycinamidine synthase subunit PurS"/>
    <property type="match status" value="1"/>
</dbReference>
<accession>A0A3B0R4T2</accession>
<dbReference type="GO" id="GO:0006164">
    <property type="term" value="P:purine nucleotide biosynthetic process"/>
    <property type="evidence" value="ECO:0007669"/>
    <property type="project" value="UniProtKB-KW"/>
</dbReference>
<name>A0A3B0R4T2_9ZZZZ</name>
<sequence>MKANVYVTLKNGVLDPQGRAVMDALSTLDFKELKDLRIGRFMELEVEAANVGEARERVTEMCKSLLANPVIEDYRIEVVE</sequence>
<keyword evidence="2 6" id="KW-0436">Ligase</keyword>
<dbReference type="NCBIfam" id="NF004630">
    <property type="entry name" value="PRK05974.1"/>
    <property type="match status" value="1"/>
</dbReference>
<dbReference type="GO" id="GO:0005524">
    <property type="term" value="F:ATP binding"/>
    <property type="evidence" value="ECO:0007669"/>
    <property type="project" value="UniProtKB-KW"/>
</dbReference>
<reference evidence="6" key="1">
    <citation type="submission" date="2018-06" db="EMBL/GenBank/DDBJ databases">
        <authorList>
            <person name="Zhirakovskaya E."/>
        </authorList>
    </citation>
    <scope>NUCLEOTIDE SEQUENCE</scope>
</reference>
<dbReference type="Pfam" id="PF02700">
    <property type="entry name" value="PurS"/>
    <property type="match status" value="1"/>
</dbReference>
<evidence type="ECO:0000256" key="3">
    <source>
        <dbReference type="ARBA" id="ARBA00022741"/>
    </source>
</evidence>
<dbReference type="EC" id="6.3.5.3" evidence="6"/>
<keyword evidence="5" id="KW-0067">ATP-binding</keyword>
<dbReference type="PANTHER" id="PTHR34696">
    <property type="entry name" value="PHOSPHORIBOSYLFORMYLGLYCINAMIDINE SYNTHASE SUBUNIT PURS"/>
    <property type="match status" value="1"/>
</dbReference>
<dbReference type="HAMAP" id="MF_01926">
    <property type="entry name" value="PurS"/>
    <property type="match status" value="1"/>
</dbReference>
<dbReference type="AlphaFoldDB" id="A0A3B0R4T2"/>
<dbReference type="PANTHER" id="PTHR34696:SF1">
    <property type="entry name" value="PHOSPHORIBOSYLFORMYLGLYCINAMIDINE SYNTHASE SUBUNIT PURS"/>
    <property type="match status" value="1"/>
</dbReference>